<reference evidence="1 2" key="1">
    <citation type="submission" date="2018-05" db="EMBL/GenBank/DDBJ databases">
        <title>Genomic Encyclopedia of Type Strains, Phase IV (KMG-V): Genome sequencing to study the core and pangenomes of soil and plant-associated prokaryotes.</title>
        <authorList>
            <person name="Whitman W."/>
        </authorList>
    </citation>
    <scope>NUCLEOTIDE SEQUENCE [LARGE SCALE GENOMIC DNA]</scope>
    <source>
        <strain evidence="1 2">PNA 200-10</strain>
    </source>
</reference>
<protein>
    <submittedName>
        <fullName evidence="1">Uncharacterized protein</fullName>
    </submittedName>
</protein>
<dbReference type="EMBL" id="QGHF01000003">
    <property type="protein sequence ID" value="PWK98436.1"/>
    <property type="molecule type" value="Genomic_DNA"/>
</dbReference>
<sequence length="70" mass="7982">MNKQYAVIKNGNCVVENTIVAPADYQINGFYLVELSENNHAQPGAFYNSESGRFYGDRDYTMDYKKFTIG</sequence>
<dbReference type="RefSeq" id="WP_244915427.1">
    <property type="nucleotide sequence ID" value="NZ_QGHF01000003.1"/>
</dbReference>
<dbReference type="Proteomes" id="UP000245981">
    <property type="component" value="Unassembled WGS sequence"/>
</dbReference>
<organism evidence="1 2">
    <name type="scientific">Pantoea allii</name>
    <dbReference type="NCBI Taxonomy" id="574096"/>
    <lineage>
        <taxon>Bacteria</taxon>
        <taxon>Pseudomonadati</taxon>
        <taxon>Pseudomonadota</taxon>
        <taxon>Gammaproteobacteria</taxon>
        <taxon>Enterobacterales</taxon>
        <taxon>Erwiniaceae</taxon>
        <taxon>Pantoea</taxon>
    </lineage>
</organism>
<evidence type="ECO:0000313" key="1">
    <source>
        <dbReference type="EMBL" id="PWK98436.1"/>
    </source>
</evidence>
<dbReference type="AlphaFoldDB" id="A0A2V2BJR8"/>
<comment type="caution">
    <text evidence="1">The sequence shown here is derived from an EMBL/GenBank/DDBJ whole genome shotgun (WGS) entry which is preliminary data.</text>
</comment>
<name>A0A2V2BJR8_9GAMM</name>
<gene>
    <name evidence="1" type="ORF">C7431_103201</name>
</gene>
<proteinExistence type="predicted"/>
<evidence type="ECO:0000313" key="2">
    <source>
        <dbReference type="Proteomes" id="UP000245981"/>
    </source>
</evidence>
<accession>A0A2V2BJR8</accession>